<dbReference type="AlphaFoldDB" id="A0A812WBY3"/>
<organism evidence="2 3">
    <name type="scientific">Symbiodinium necroappetens</name>
    <dbReference type="NCBI Taxonomy" id="1628268"/>
    <lineage>
        <taxon>Eukaryota</taxon>
        <taxon>Sar</taxon>
        <taxon>Alveolata</taxon>
        <taxon>Dinophyceae</taxon>
        <taxon>Suessiales</taxon>
        <taxon>Symbiodiniaceae</taxon>
        <taxon>Symbiodinium</taxon>
    </lineage>
</organism>
<accession>A0A812WBY3</accession>
<evidence type="ECO:0000313" key="2">
    <source>
        <dbReference type="EMBL" id="CAE7668586.1"/>
    </source>
</evidence>
<gene>
    <name evidence="2" type="ORF">SNEC2469_LOCUS19119</name>
</gene>
<reference evidence="2" key="1">
    <citation type="submission" date="2021-02" db="EMBL/GenBank/DDBJ databases">
        <authorList>
            <person name="Dougan E. K."/>
            <person name="Rhodes N."/>
            <person name="Thang M."/>
            <person name="Chan C."/>
        </authorList>
    </citation>
    <scope>NUCLEOTIDE SEQUENCE</scope>
</reference>
<evidence type="ECO:0000256" key="1">
    <source>
        <dbReference type="SAM" id="MobiDB-lite"/>
    </source>
</evidence>
<feature type="compositionally biased region" description="Low complexity" evidence="1">
    <location>
        <begin position="123"/>
        <end position="132"/>
    </location>
</feature>
<dbReference type="Proteomes" id="UP000601435">
    <property type="component" value="Unassembled WGS sequence"/>
</dbReference>
<name>A0A812WBY3_9DINO</name>
<evidence type="ECO:0000313" key="3">
    <source>
        <dbReference type="Proteomes" id="UP000601435"/>
    </source>
</evidence>
<proteinExistence type="predicted"/>
<protein>
    <submittedName>
        <fullName evidence="2">Uncharacterized protein</fullName>
    </submittedName>
</protein>
<comment type="caution">
    <text evidence="2">The sequence shown here is derived from an EMBL/GenBank/DDBJ whole genome shotgun (WGS) entry which is preliminary data.</text>
</comment>
<feature type="region of interest" description="Disordered" evidence="1">
    <location>
        <begin position="123"/>
        <end position="142"/>
    </location>
</feature>
<sequence length="142" mass="14669">MSGVAAALAPRTIIVLAEPGPGRRRAWLRPGPSRISGHGALPGAGFGLEGLPRLPPCSKEDAPGTSDLGCGRANASAADLPLLGYGLLWWPRRSSEWTPGGVPDGYSLSACFLHRLCSSRPATSAATASPPRGILRQSSSRC</sequence>
<keyword evidence="3" id="KW-1185">Reference proteome</keyword>
<dbReference type="EMBL" id="CAJNJA010032586">
    <property type="protein sequence ID" value="CAE7668586.1"/>
    <property type="molecule type" value="Genomic_DNA"/>
</dbReference>